<feature type="compositionally biased region" description="Pro residues" evidence="5">
    <location>
        <begin position="129"/>
        <end position="139"/>
    </location>
</feature>
<evidence type="ECO:0000256" key="5">
    <source>
        <dbReference type="SAM" id="MobiDB-lite"/>
    </source>
</evidence>
<dbReference type="Pfam" id="PF06398">
    <property type="entry name" value="Pex24p"/>
    <property type="match status" value="1"/>
</dbReference>
<evidence type="ECO:0000256" key="1">
    <source>
        <dbReference type="ARBA" id="ARBA00004141"/>
    </source>
</evidence>
<dbReference type="PANTHER" id="PTHR28304:SF2">
    <property type="entry name" value="PEROXISOMAL MEMBRANE PROTEIN PEX29"/>
    <property type="match status" value="1"/>
</dbReference>
<gene>
    <name evidence="8" type="ORF">K470DRAFT_223334</name>
</gene>
<keyword evidence="2 6" id="KW-0812">Transmembrane</keyword>
<accession>A0A6A7BRR2</accession>
<evidence type="ECO:0000259" key="7">
    <source>
        <dbReference type="Pfam" id="PF06398"/>
    </source>
</evidence>
<name>A0A6A7BRR2_9PEZI</name>
<sequence>MREVKDNFHDRIAINGLLPGGEDDKRSRQYVDRPGFSLPVMSANFRRFNARVGVVFVGQNRLIHLFSWKHPTETMSFLAVYSLLCLRPHLLPLVPLVGLLLGIMLPAFLVRHPKSGNDPRVGQSYAGPPLAPATRPKPAPETSREFFRNMRDLQNSMDDFSRLHDAVNDYVVPYTDFSDEGLSSMLFVVLFALTCVGLIGSALVPWRFVCLAAGWIATISGHPEVKRQLEQRSNPTALKEKAWQLRQTLDADAILDEAQETRQVEIFELQRHRPRSDDSSWEPWLFTSSPFDYLSSVRVAGMRPKGTQFFEDVVPPSGWQWKGKKWTLDLYPREWVEQRLITSVGIECEGERWVYDLDSRDDETGQASDTPRAGWEEVTGLGQNVKHGEWRRRRWIRTVERKLVPQEGKEKEKSEVEKPVAIP</sequence>
<evidence type="ECO:0000256" key="3">
    <source>
        <dbReference type="ARBA" id="ARBA00022989"/>
    </source>
</evidence>
<dbReference type="AlphaFoldDB" id="A0A6A7BRR2"/>
<keyword evidence="3 6" id="KW-1133">Transmembrane helix</keyword>
<evidence type="ECO:0000256" key="2">
    <source>
        <dbReference type="ARBA" id="ARBA00022692"/>
    </source>
</evidence>
<keyword evidence="4 6" id="KW-0472">Membrane</keyword>
<feature type="domain" description="TECPR1-like DysF" evidence="7">
    <location>
        <begin position="36"/>
        <end position="397"/>
    </location>
</feature>
<comment type="subcellular location">
    <subcellularLocation>
        <location evidence="1">Membrane</location>
        <topology evidence="1">Multi-pass membrane protein</topology>
    </subcellularLocation>
</comment>
<reference evidence="8" key="1">
    <citation type="journal article" date="2020" name="Stud. Mycol.">
        <title>101 Dothideomycetes genomes: a test case for predicting lifestyles and emergence of pathogens.</title>
        <authorList>
            <person name="Haridas S."/>
            <person name="Albert R."/>
            <person name="Binder M."/>
            <person name="Bloem J."/>
            <person name="Labutti K."/>
            <person name="Salamov A."/>
            <person name="Andreopoulos B."/>
            <person name="Baker S."/>
            <person name="Barry K."/>
            <person name="Bills G."/>
            <person name="Bluhm B."/>
            <person name="Cannon C."/>
            <person name="Castanera R."/>
            <person name="Culley D."/>
            <person name="Daum C."/>
            <person name="Ezra D."/>
            <person name="Gonzalez J."/>
            <person name="Henrissat B."/>
            <person name="Kuo A."/>
            <person name="Liang C."/>
            <person name="Lipzen A."/>
            <person name="Lutzoni F."/>
            <person name="Magnuson J."/>
            <person name="Mondo S."/>
            <person name="Nolan M."/>
            <person name="Ohm R."/>
            <person name="Pangilinan J."/>
            <person name="Park H.-J."/>
            <person name="Ramirez L."/>
            <person name="Alfaro M."/>
            <person name="Sun H."/>
            <person name="Tritt A."/>
            <person name="Yoshinaga Y."/>
            <person name="Zwiers L.-H."/>
            <person name="Turgeon B."/>
            <person name="Goodwin S."/>
            <person name="Spatafora J."/>
            <person name="Crous P."/>
            <person name="Grigoriev I."/>
        </authorList>
    </citation>
    <scope>NUCLEOTIDE SEQUENCE</scope>
    <source>
        <strain evidence="8">CBS 480.64</strain>
    </source>
</reference>
<feature type="transmembrane region" description="Helical" evidence="6">
    <location>
        <begin position="90"/>
        <end position="110"/>
    </location>
</feature>
<feature type="region of interest" description="Disordered" evidence="5">
    <location>
        <begin position="121"/>
        <end position="142"/>
    </location>
</feature>
<evidence type="ECO:0000256" key="4">
    <source>
        <dbReference type="ARBA" id="ARBA00023136"/>
    </source>
</evidence>
<evidence type="ECO:0000313" key="8">
    <source>
        <dbReference type="EMBL" id="KAF2857445.1"/>
    </source>
</evidence>
<feature type="transmembrane region" description="Helical" evidence="6">
    <location>
        <begin position="185"/>
        <end position="206"/>
    </location>
</feature>
<dbReference type="OrthoDB" id="545683at2759"/>
<dbReference type="GO" id="GO:0007031">
    <property type="term" value="P:peroxisome organization"/>
    <property type="evidence" value="ECO:0007669"/>
    <property type="project" value="UniProtKB-ARBA"/>
</dbReference>
<dbReference type="Proteomes" id="UP000799421">
    <property type="component" value="Unassembled WGS sequence"/>
</dbReference>
<dbReference type="PANTHER" id="PTHR28304">
    <property type="entry name" value="PEROXISOMAL MEMBRANE PROTEIN PEX29"/>
    <property type="match status" value="1"/>
</dbReference>
<dbReference type="EMBL" id="MU006042">
    <property type="protein sequence ID" value="KAF2857445.1"/>
    <property type="molecule type" value="Genomic_DNA"/>
</dbReference>
<evidence type="ECO:0000256" key="6">
    <source>
        <dbReference type="SAM" id="Phobius"/>
    </source>
</evidence>
<proteinExistence type="predicted"/>
<organism evidence="8 9">
    <name type="scientific">Piedraia hortae CBS 480.64</name>
    <dbReference type="NCBI Taxonomy" id="1314780"/>
    <lineage>
        <taxon>Eukaryota</taxon>
        <taxon>Fungi</taxon>
        <taxon>Dikarya</taxon>
        <taxon>Ascomycota</taxon>
        <taxon>Pezizomycotina</taxon>
        <taxon>Dothideomycetes</taxon>
        <taxon>Dothideomycetidae</taxon>
        <taxon>Capnodiales</taxon>
        <taxon>Piedraiaceae</taxon>
        <taxon>Piedraia</taxon>
    </lineage>
</organism>
<dbReference type="GO" id="GO:0005778">
    <property type="term" value="C:peroxisomal membrane"/>
    <property type="evidence" value="ECO:0007669"/>
    <property type="project" value="TreeGrafter"/>
</dbReference>
<dbReference type="InterPro" id="IPR010482">
    <property type="entry name" value="TECPR1-like_DysF"/>
</dbReference>
<dbReference type="InterPro" id="IPR052816">
    <property type="entry name" value="Peroxisomal_Membrane_PEX28-32"/>
</dbReference>
<protein>
    <submittedName>
        <fullName evidence="8">Integral peroxisomal membrane peroxin</fullName>
    </submittedName>
</protein>
<keyword evidence="9" id="KW-1185">Reference proteome</keyword>
<evidence type="ECO:0000313" key="9">
    <source>
        <dbReference type="Proteomes" id="UP000799421"/>
    </source>
</evidence>